<evidence type="ECO:0000256" key="1">
    <source>
        <dbReference type="ARBA" id="ARBA00006914"/>
    </source>
</evidence>
<evidence type="ECO:0000313" key="6">
    <source>
        <dbReference type="Proteomes" id="UP000517916"/>
    </source>
</evidence>
<comment type="similarity">
    <text evidence="1">Belongs to the AAA ATPase family.</text>
</comment>
<keyword evidence="6" id="KW-1185">Reference proteome</keyword>
<keyword evidence="3" id="KW-0067">ATP-binding</keyword>
<dbReference type="EMBL" id="JACJID010000001">
    <property type="protein sequence ID" value="MBA8922977.1"/>
    <property type="molecule type" value="Genomic_DNA"/>
</dbReference>
<sequence>MSERTSHDLTARAADLAVRVADLLDQRCSVESGAAQTAEFLRAWGKQAQADRCEEQPFDLVAARFGLTEQEQQVLLLAGLAEEHEGIAGTFRALHPRGEPHPTTGLAALLLGGDRAAVRRLLTEGAAVRAGLLRFGAEGTFFERSITVADRLWEALHGHEGWPASIERVPVEPAPGGLDRWLAWPQVRRVAVSLLAADDRTVLVATPEEEIALSRCAAVADAAGTPLVAGRVAAQDPHGIALLAAHAAARGAIPVLVLAAHAEGTPPATLRIAAPGPVLVVSGGPVRAVGSRPLLTLPTGPLDGTDHRATWAAALPRHGELAPALAARHAVDPAHTTQIAADLREPVDLAQVASAIRARAGAVLPAGVDLSTPDVPWHRLVLPQDQAGQLRAAVDRLEQAATVLDDWGFRARANASGGTRLLFTGPPGTGKSLAAQAVSSAAGTDLLTVDVSRVVSKWIGETEKNLASVFEVAQRTQAVLFMDEADALFGTRTEIGDAHDRYANLETAYLLQRLDRFDGVVLLASNLRHNIDPAFLRRMDLVVEFPQPDESCRHRLWDLHLPERVRGPDVDLAVLSRLYPVAGGWIRNAVIAAGFAAAPAGPVRQHHLVAAMRREYAKAGQPFPGEPTNLMETRT</sequence>
<comment type="caution">
    <text evidence="5">The sequence shown here is derived from an EMBL/GenBank/DDBJ whole genome shotgun (WGS) entry which is preliminary data.</text>
</comment>
<accession>A0ABR6B7Z6</accession>
<evidence type="ECO:0000259" key="4">
    <source>
        <dbReference type="SMART" id="SM00382"/>
    </source>
</evidence>
<dbReference type="PANTHER" id="PTHR23073">
    <property type="entry name" value="26S PROTEASOME REGULATORY SUBUNIT"/>
    <property type="match status" value="1"/>
</dbReference>
<dbReference type="SMART" id="SM00382">
    <property type="entry name" value="AAA"/>
    <property type="match status" value="1"/>
</dbReference>
<dbReference type="Proteomes" id="UP000517916">
    <property type="component" value="Unassembled WGS sequence"/>
</dbReference>
<dbReference type="Gene3D" id="3.40.50.300">
    <property type="entry name" value="P-loop containing nucleotide triphosphate hydrolases"/>
    <property type="match status" value="1"/>
</dbReference>
<dbReference type="CDD" id="cd19481">
    <property type="entry name" value="RecA-like_protease"/>
    <property type="match status" value="1"/>
</dbReference>
<dbReference type="InterPro" id="IPR003593">
    <property type="entry name" value="AAA+_ATPase"/>
</dbReference>
<name>A0ABR6B7Z6_9PSEU</name>
<proteinExistence type="inferred from homology"/>
<keyword evidence="2" id="KW-0547">Nucleotide-binding</keyword>
<feature type="domain" description="AAA+ ATPase" evidence="4">
    <location>
        <begin position="417"/>
        <end position="549"/>
    </location>
</feature>
<reference evidence="5 6" key="1">
    <citation type="submission" date="2020-08" db="EMBL/GenBank/DDBJ databases">
        <title>Genomic Encyclopedia of Archaeal and Bacterial Type Strains, Phase II (KMG-II): from individual species to whole genera.</title>
        <authorList>
            <person name="Goeker M."/>
        </authorList>
    </citation>
    <scope>NUCLEOTIDE SEQUENCE [LARGE SCALE GENOMIC DNA]</scope>
    <source>
        <strain evidence="5 6">DSM 43850</strain>
    </source>
</reference>
<protein>
    <recommendedName>
        <fullName evidence="4">AAA+ ATPase domain-containing protein</fullName>
    </recommendedName>
</protein>
<gene>
    <name evidence="5" type="ORF">BC739_000174</name>
</gene>
<dbReference type="RefSeq" id="WP_182835967.1">
    <property type="nucleotide sequence ID" value="NZ_BAAABQ010000010.1"/>
</dbReference>
<evidence type="ECO:0000256" key="2">
    <source>
        <dbReference type="ARBA" id="ARBA00022741"/>
    </source>
</evidence>
<evidence type="ECO:0000256" key="3">
    <source>
        <dbReference type="ARBA" id="ARBA00022840"/>
    </source>
</evidence>
<dbReference type="Pfam" id="PF00004">
    <property type="entry name" value="AAA"/>
    <property type="match status" value="1"/>
</dbReference>
<dbReference type="InterPro" id="IPR027417">
    <property type="entry name" value="P-loop_NTPase"/>
</dbReference>
<evidence type="ECO:0000313" key="5">
    <source>
        <dbReference type="EMBL" id="MBA8922977.1"/>
    </source>
</evidence>
<dbReference type="InterPro" id="IPR003959">
    <property type="entry name" value="ATPase_AAA_core"/>
</dbReference>
<dbReference type="SUPFAM" id="SSF52540">
    <property type="entry name" value="P-loop containing nucleoside triphosphate hydrolases"/>
    <property type="match status" value="1"/>
</dbReference>
<organism evidence="5 6">
    <name type="scientific">Kutzneria viridogrisea</name>
    <dbReference type="NCBI Taxonomy" id="47990"/>
    <lineage>
        <taxon>Bacteria</taxon>
        <taxon>Bacillati</taxon>
        <taxon>Actinomycetota</taxon>
        <taxon>Actinomycetes</taxon>
        <taxon>Pseudonocardiales</taxon>
        <taxon>Pseudonocardiaceae</taxon>
        <taxon>Kutzneria</taxon>
    </lineage>
</organism>
<dbReference type="InterPro" id="IPR050221">
    <property type="entry name" value="26S_Proteasome_ATPase"/>
</dbReference>